<reference evidence="1" key="1">
    <citation type="journal article" date="2019" name="Genome Biol. Evol.">
        <title>Plastid Genomes and Proteins Illuminate the Evolution of Eustigmatophyte Algae and Their Bacterial Endosymbionts.</title>
        <authorList>
            <person name="Sevcikova T."/>
            <person name="Yurchenko T."/>
            <person name="Fawley K.P."/>
            <person name="Amaral R."/>
            <person name="Strnad H."/>
            <person name="Santos L.M."/>
            <person name="Fawley M.W."/>
            <person name="Elias M."/>
        </authorList>
    </citation>
    <scope>NUCLEOTIDE SEQUENCE</scope>
</reference>
<dbReference type="AlphaFoldDB" id="A0A3R5QNS3"/>
<dbReference type="GeneID" id="38948049"/>
<accession>A0A3R5QNS3</accession>
<protein>
    <submittedName>
        <fullName evidence="1">Photosystem II protein psb28</fullName>
    </submittedName>
</protein>
<proteinExistence type="predicted"/>
<dbReference type="Gene3D" id="2.40.30.220">
    <property type="entry name" value="Photosystem II Psb28"/>
    <property type="match status" value="1"/>
</dbReference>
<evidence type="ECO:0000313" key="1">
    <source>
        <dbReference type="EMBL" id="QAA11873.1"/>
    </source>
</evidence>
<name>A0A3R5QNS3_9STRA</name>
<gene>
    <name evidence="1" type="primary">psb28</name>
</gene>
<keyword evidence="1" id="KW-0934">Plastid</keyword>
<organism evidence="1">
    <name type="scientific">Eustigmatophyceae sp. Ndem 8/9T-3m6.8</name>
    <dbReference type="NCBI Taxonomy" id="2506146"/>
    <lineage>
        <taxon>Eukaryota</taxon>
        <taxon>Sar</taxon>
        <taxon>Stramenopiles</taxon>
        <taxon>Ochrophyta</taxon>
        <taxon>Eustigmatophyceae</taxon>
    </lineage>
</organism>
<sequence>MIVFLYLKSGTQFEFVPQIRLTRSKNGTTGTAVFEVNLSQINELQNICDPIYNVGIQKGNRLRMADRCHFIWASGKPIKLIAIFLFAALEEKQEFFNYYPHYAINNSLEFFPAQRQEKTQDFKQDKLTS</sequence>
<geneLocation type="plastid" evidence="1"/>
<dbReference type="EMBL" id="MK281456">
    <property type="protein sequence ID" value="QAA11873.1"/>
    <property type="molecule type" value="Genomic_DNA"/>
</dbReference>
<dbReference type="InterPro" id="IPR038676">
    <property type="entry name" value="Psb28_c1_sf"/>
</dbReference>
<dbReference type="RefSeq" id="YP_009550940.1">
    <property type="nucleotide sequence ID" value="NC_040298.1"/>
</dbReference>